<name>A0A1M5I3X1_9GAMM</name>
<dbReference type="InterPro" id="IPR027056">
    <property type="entry name" value="Gluconate_2DH_su3"/>
</dbReference>
<sequence>MSDEKLNLSRRNALRIIATTAASVPVIGCAEKVAEKTVEKAAKPAPVEAPRNPEPAVKKTPLRSPTDPDLLNPTIHWDFVLEEGELVTLAALCDVIIPADEISPSASAVGAHHYINEYVSAPYDNNKADLITVRGGVVWLDSESNRRFQRPFTELDGSQKTAICDDIKWEKTAKAEFKAGARFFAKVRNLTATAFYTTEQGMADIGYVGNKPTAVFAGPPPEVLARLGLEG</sequence>
<gene>
    <name evidence="2" type="ORF">SAMN04487965_3560</name>
</gene>
<evidence type="ECO:0000313" key="2">
    <source>
        <dbReference type="EMBL" id="SHG22779.1"/>
    </source>
</evidence>
<dbReference type="Proteomes" id="UP000184170">
    <property type="component" value="Unassembled WGS sequence"/>
</dbReference>
<proteinExistence type="predicted"/>
<dbReference type="EMBL" id="FQVA01000009">
    <property type="protein sequence ID" value="SHG22779.1"/>
    <property type="molecule type" value="Genomic_DNA"/>
</dbReference>
<reference evidence="3" key="1">
    <citation type="submission" date="2016-11" db="EMBL/GenBank/DDBJ databases">
        <authorList>
            <person name="Varghese N."/>
            <person name="Submissions S."/>
        </authorList>
    </citation>
    <scope>NUCLEOTIDE SEQUENCE [LARGE SCALE GENOMIC DNA]</scope>
    <source>
        <strain evidence="3">CGMCC 1.7063</strain>
    </source>
</reference>
<dbReference type="RefSeq" id="WP_073277707.1">
    <property type="nucleotide sequence ID" value="NZ_FQVA01000009.1"/>
</dbReference>
<accession>A0A1M5I3X1</accession>
<protein>
    <submittedName>
        <fullName evidence="2">Gluconate 2-dehydrogenase subunit 3</fullName>
    </submittedName>
</protein>
<evidence type="ECO:0000256" key="1">
    <source>
        <dbReference type="SAM" id="MobiDB-lite"/>
    </source>
</evidence>
<organism evidence="2 3">
    <name type="scientific">Microbulbifer donghaiensis</name>
    <dbReference type="NCBI Taxonomy" id="494016"/>
    <lineage>
        <taxon>Bacteria</taxon>
        <taxon>Pseudomonadati</taxon>
        <taxon>Pseudomonadota</taxon>
        <taxon>Gammaproteobacteria</taxon>
        <taxon>Cellvibrionales</taxon>
        <taxon>Microbulbiferaceae</taxon>
        <taxon>Microbulbifer</taxon>
    </lineage>
</organism>
<feature type="region of interest" description="Disordered" evidence="1">
    <location>
        <begin position="38"/>
        <end position="65"/>
    </location>
</feature>
<evidence type="ECO:0000313" key="3">
    <source>
        <dbReference type="Proteomes" id="UP000184170"/>
    </source>
</evidence>
<keyword evidence="3" id="KW-1185">Reference proteome</keyword>
<dbReference type="OrthoDB" id="129242at2"/>
<dbReference type="STRING" id="494016.SAMN04487965_3560"/>
<dbReference type="AlphaFoldDB" id="A0A1M5I3X1"/>
<dbReference type="Pfam" id="PF13618">
    <property type="entry name" value="Gluconate_2-dh3"/>
    <property type="match status" value="1"/>
</dbReference>